<evidence type="ECO:0000256" key="1">
    <source>
        <dbReference type="ARBA" id="ARBA00011073"/>
    </source>
</evidence>
<keyword evidence="5 6" id="KW-0720">Serine protease</keyword>
<evidence type="ECO:0000256" key="3">
    <source>
        <dbReference type="ARBA" id="ARBA00022729"/>
    </source>
</evidence>
<evidence type="ECO:0000259" key="9">
    <source>
        <dbReference type="Pfam" id="PF00082"/>
    </source>
</evidence>
<evidence type="ECO:0000313" key="11">
    <source>
        <dbReference type="EMBL" id="KAK8043150.1"/>
    </source>
</evidence>
<comment type="similarity">
    <text evidence="1 6">Belongs to the peptidase S8 family.</text>
</comment>
<comment type="caution">
    <text evidence="11">The sequence shown here is derived from an EMBL/GenBank/DDBJ whole genome shotgun (WGS) entry which is preliminary data.</text>
</comment>
<feature type="domain" description="Peptidase S8/S53" evidence="9">
    <location>
        <begin position="187"/>
        <end position="586"/>
    </location>
</feature>
<gene>
    <name evidence="11" type="ORF">PG994_013633</name>
</gene>
<sequence length="922" mass="96021">MPSLKQISLLLVGLWSSTAVAEGPVYQDAFIVESDPSTTIQSRSDLLSDVTSALSGLGASCKATLRNQFDSPHFTGASFNLQCDSSVQQQAALEAIRNLGVVGKAWPVRQVKAQRNIPSGHDGRGAAHLELPRVNNAPLGRLRDGFASSSPGSSDLLAARDESPAPDTLSTHVETGIDRLHAEGITGKGIRIAVVDSSFDTSVPGLSGTMVGYTKDIITGGSVTGDDCSYHGTHVLGIVGANQKGTGAANDSSSAQPAMTHGVNGAAYDATYELYRIQPCGADAAQTDDLIAAFLQAGQRGVDEPWAVVATRLARNGTFVSLSNGNSPSGTGPFTGGGAGMALDVMAVGATYNTITPCLQWQGVLTLGGMSSPLSFTPGSRVGFPATSLTVWSPTKSVKSADGSCNQVADDMAPPADPANTILLLERSQCWVDQDGVSLTASPPPCPWFTDADAESTQGIISIAHATGLSMIAALNNGDSVTVILPADAVSGRVAVTSIDNTEAGGQLTYYSSWGPSLDGRSRPTLIAPGHNILSTFPRYLGNWGVIGGTSMSTPLVAGAAALAKQAHPAWDGAQIQAAMALTARPIKFNTRQRSDYYGVTRDFLAPVIAQGAGFLDAWAAVHTATLTNTTSLNFNDTTHRPSHLDFSLTNAGSETLSYTLRHTGAASGYVMNTTGGALYDLTTGDAQPVYAELAISPASLTLEPGKSATVSVSIAAEPAMPEAAKRISYFGGYITIDVVSSSSNNNNNTNSTLSLPYTGFGGDLTSLPMINRDQTYSAGYDAAKQSSTDRLPAGRVFECRYQTSASPPCTFPADGLAPGLVLSLVTQTRNLTIDLQDSAAPGGGVYTSGSNNPWDGSGYHAWDGSDRNRTFVPAGEYVWRVTALRLNADSGMVERDWDVWESESWGLRYAADSTGLPGGKV</sequence>
<evidence type="ECO:0000259" key="10">
    <source>
        <dbReference type="Pfam" id="PF06280"/>
    </source>
</evidence>
<dbReference type="Gene3D" id="2.60.40.1710">
    <property type="entry name" value="Subtilisin-like superfamily"/>
    <property type="match status" value="1"/>
</dbReference>
<feature type="domain" description="C5a peptidase/Subtilisin-like protease SBT2-like Fn3-like" evidence="10">
    <location>
        <begin position="634"/>
        <end position="759"/>
    </location>
</feature>
<feature type="active site" description="Charge relay system" evidence="6">
    <location>
        <position position="231"/>
    </location>
</feature>
<feature type="chain" id="PRO_5046381042" evidence="8">
    <location>
        <begin position="22"/>
        <end position="922"/>
    </location>
</feature>
<dbReference type="InterPro" id="IPR050131">
    <property type="entry name" value="Peptidase_S8_subtilisin-like"/>
</dbReference>
<keyword evidence="3 8" id="KW-0732">Signal</keyword>
<dbReference type="Pfam" id="PF06280">
    <property type="entry name" value="fn3_5"/>
    <property type="match status" value="1"/>
</dbReference>
<keyword evidence="12" id="KW-1185">Reference proteome</keyword>
<evidence type="ECO:0000256" key="2">
    <source>
        <dbReference type="ARBA" id="ARBA00022670"/>
    </source>
</evidence>
<dbReference type="InterPro" id="IPR000209">
    <property type="entry name" value="Peptidase_S8/S53_dom"/>
</dbReference>
<dbReference type="PRINTS" id="PR00723">
    <property type="entry name" value="SUBTILISIN"/>
</dbReference>
<evidence type="ECO:0000256" key="7">
    <source>
        <dbReference type="SAM" id="MobiDB-lite"/>
    </source>
</evidence>
<evidence type="ECO:0000313" key="12">
    <source>
        <dbReference type="Proteomes" id="UP001480595"/>
    </source>
</evidence>
<dbReference type="InterPro" id="IPR023828">
    <property type="entry name" value="Peptidase_S8_Ser-AS"/>
</dbReference>
<feature type="active site" description="Charge relay system" evidence="6">
    <location>
        <position position="196"/>
    </location>
</feature>
<evidence type="ECO:0000256" key="8">
    <source>
        <dbReference type="SAM" id="SignalP"/>
    </source>
</evidence>
<feature type="signal peptide" evidence="8">
    <location>
        <begin position="1"/>
        <end position="21"/>
    </location>
</feature>
<dbReference type="Proteomes" id="UP001480595">
    <property type="component" value="Unassembled WGS sequence"/>
</dbReference>
<dbReference type="PROSITE" id="PS00138">
    <property type="entry name" value="SUBTILASE_SER"/>
    <property type="match status" value="1"/>
</dbReference>
<feature type="active site" description="Charge relay system" evidence="6">
    <location>
        <position position="551"/>
    </location>
</feature>
<dbReference type="PANTHER" id="PTHR43806:SF11">
    <property type="entry name" value="CEREVISIN-RELATED"/>
    <property type="match status" value="1"/>
</dbReference>
<dbReference type="EMBL" id="JAQQWL010000013">
    <property type="protein sequence ID" value="KAK8043150.1"/>
    <property type="molecule type" value="Genomic_DNA"/>
</dbReference>
<protein>
    <submittedName>
        <fullName evidence="11">Serine endopeptidase</fullName>
    </submittedName>
</protein>
<name>A0ABR1T972_9PEZI</name>
<dbReference type="PANTHER" id="PTHR43806">
    <property type="entry name" value="PEPTIDASE S8"/>
    <property type="match status" value="1"/>
</dbReference>
<evidence type="ECO:0000256" key="4">
    <source>
        <dbReference type="ARBA" id="ARBA00022801"/>
    </source>
</evidence>
<dbReference type="RefSeq" id="XP_066710003.1">
    <property type="nucleotide sequence ID" value="XM_066865042.1"/>
</dbReference>
<accession>A0ABR1T972</accession>
<dbReference type="Gene3D" id="3.40.50.200">
    <property type="entry name" value="Peptidase S8/S53 domain"/>
    <property type="match status" value="2"/>
</dbReference>
<dbReference type="InterPro" id="IPR015500">
    <property type="entry name" value="Peptidase_S8_subtilisin-rel"/>
</dbReference>
<dbReference type="SUPFAM" id="SSF52743">
    <property type="entry name" value="Subtilisin-like"/>
    <property type="match status" value="1"/>
</dbReference>
<dbReference type="InterPro" id="IPR010435">
    <property type="entry name" value="C5a/SBT2-like_Fn3"/>
</dbReference>
<evidence type="ECO:0000256" key="6">
    <source>
        <dbReference type="PROSITE-ProRule" id="PRU01240"/>
    </source>
</evidence>
<dbReference type="Pfam" id="PF00082">
    <property type="entry name" value="Peptidase_S8"/>
    <property type="match status" value="1"/>
</dbReference>
<evidence type="ECO:0000256" key="5">
    <source>
        <dbReference type="ARBA" id="ARBA00022825"/>
    </source>
</evidence>
<reference evidence="11 12" key="1">
    <citation type="submission" date="2023-01" db="EMBL/GenBank/DDBJ databases">
        <title>Analysis of 21 Apiospora genomes using comparative genomics revels a genus with tremendous synthesis potential of carbohydrate active enzymes and secondary metabolites.</title>
        <authorList>
            <person name="Sorensen T."/>
        </authorList>
    </citation>
    <scope>NUCLEOTIDE SEQUENCE [LARGE SCALE GENOMIC DNA]</scope>
    <source>
        <strain evidence="11 12">CBS 135458</strain>
    </source>
</reference>
<keyword evidence="2 6" id="KW-0645">Protease</keyword>
<proteinExistence type="inferred from homology"/>
<dbReference type="PROSITE" id="PS51892">
    <property type="entry name" value="SUBTILASE"/>
    <property type="match status" value="1"/>
</dbReference>
<keyword evidence="4 6" id="KW-0378">Hydrolase</keyword>
<dbReference type="GeneID" id="92098105"/>
<organism evidence="11 12">
    <name type="scientific">Apiospora phragmitis</name>
    <dbReference type="NCBI Taxonomy" id="2905665"/>
    <lineage>
        <taxon>Eukaryota</taxon>
        <taxon>Fungi</taxon>
        <taxon>Dikarya</taxon>
        <taxon>Ascomycota</taxon>
        <taxon>Pezizomycotina</taxon>
        <taxon>Sordariomycetes</taxon>
        <taxon>Xylariomycetidae</taxon>
        <taxon>Amphisphaeriales</taxon>
        <taxon>Apiosporaceae</taxon>
        <taxon>Apiospora</taxon>
    </lineage>
</organism>
<dbReference type="InterPro" id="IPR036852">
    <property type="entry name" value="Peptidase_S8/S53_dom_sf"/>
</dbReference>
<feature type="region of interest" description="Disordered" evidence="7">
    <location>
        <begin position="143"/>
        <end position="170"/>
    </location>
</feature>